<gene>
    <name evidence="7" type="ORF">LZD57_10520</name>
</gene>
<evidence type="ECO:0000256" key="1">
    <source>
        <dbReference type="ARBA" id="ARBA00004141"/>
    </source>
</evidence>
<dbReference type="Pfam" id="PF03073">
    <property type="entry name" value="TspO_MBR"/>
    <property type="match status" value="1"/>
</dbReference>
<dbReference type="PANTHER" id="PTHR10057">
    <property type="entry name" value="PERIPHERAL-TYPE BENZODIAZEPINE RECEPTOR"/>
    <property type="match status" value="1"/>
</dbReference>
<comment type="subcellular location">
    <subcellularLocation>
        <location evidence="1">Membrane</location>
        <topology evidence="1">Multi-pass membrane protein</topology>
    </subcellularLocation>
</comment>
<dbReference type="InterPro" id="IPR004307">
    <property type="entry name" value="TspO_MBR"/>
</dbReference>
<evidence type="ECO:0000313" key="7">
    <source>
        <dbReference type="EMBL" id="MCE7028422.1"/>
    </source>
</evidence>
<sequence>MTRHLALPLFLLVSVGGGALIGLSVETGGWYAALQKPGFNPPDWVFAPVWGTLYILIGLAGWRIWRAGIAPAQRLWWLQLALNFVWPPVFFAAHALGAAMIVILALDAAVVAFLAATWRAERVSALLFLPYLAWVAYASLLNAALWWLN</sequence>
<keyword evidence="5 6" id="KW-0472">Membrane</keyword>
<comment type="caution">
    <text evidence="7">The sequence shown here is derived from an EMBL/GenBank/DDBJ whole genome shotgun (WGS) entry which is preliminary data.</text>
</comment>
<dbReference type="PIRSF" id="PIRSF005859">
    <property type="entry name" value="PBR"/>
    <property type="match status" value="1"/>
</dbReference>
<evidence type="ECO:0000256" key="2">
    <source>
        <dbReference type="ARBA" id="ARBA00007524"/>
    </source>
</evidence>
<comment type="similarity">
    <text evidence="2">Belongs to the TspO/BZRP family.</text>
</comment>
<dbReference type="RefSeq" id="WP_233719580.1">
    <property type="nucleotide sequence ID" value="NZ_JAJUWU010000009.1"/>
</dbReference>
<name>A0A9X1T4V6_9HYPH</name>
<accession>A0A9X1T4V6</accession>
<dbReference type="Gene3D" id="1.20.1260.100">
    <property type="entry name" value="TspO/MBR protein"/>
    <property type="match status" value="1"/>
</dbReference>
<feature type="transmembrane region" description="Helical" evidence="6">
    <location>
        <begin position="44"/>
        <end position="62"/>
    </location>
</feature>
<proteinExistence type="inferred from homology"/>
<keyword evidence="4 6" id="KW-1133">Transmembrane helix</keyword>
<dbReference type="InterPro" id="IPR038330">
    <property type="entry name" value="TspO/MBR-related_sf"/>
</dbReference>
<dbReference type="Proteomes" id="UP001139035">
    <property type="component" value="Unassembled WGS sequence"/>
</dbReference>
<protein>
    <submittedName>
        <fullName evidence="7">Tryptophan-rich sensory protein</fullName>
    </submittedName>
</protein>
<evidence type="ECO:0000256" key="4">
    <source>
        <dbReference type="ARBA" id="ARBA00022989"/>
    </source>
</evidence>
<reference evidence="7" key="1">
    <citation type="submission" date="2022-01" db="EMBL/GenBank/DDBJ databases">
        <title>Jiella avicenniae sp. nov., a novel endophytic bacterium isolated from bark of Avicennia marina.</title>
        <authorList>
            <person name="Tuo L."/>
        </authorList>
    </citation>
    <scope>NUCLEOTIDE SEQUENCE</scope>
    <source>
        <strain evidence="7">CBK1P-4</strain>
    </source>
</reference>
<evidence type="ECO:0000256" key="6">
    <source>
        <dbReference type="SAM" id="Phobius"/>
    </source>
</evidence>
<organism evidence="7 8">
    <name type="scientific">Jiella avicenniae</name>
    <dbReference type="NCBI Taxonomy" id="2907202"/>
    <lineage>
        <taxon>Bacteria</taxon>
        <taxon>Pseudomonadati</taxon>
        <taxon>Pseudomonadota</taxon>
        <taxon>Alphaproteobacteria</taxon>
        <taxon>Hyphomicrobiales</taxon>
        <taxon>Aurantimonadaceae</taxon>
        <taxon>Jiella</taxon>
    </lineage>
</organism>
<evidence type="ECO:0000256" key="5">
    <source>
        <dbReference type="ARBA" id="ARBA00023136"/>
    </source>
</evidence>
<evidence type="ECO:0000256" key="3">
    <source>
        <dbReference type="ARBA" id="ARBA00022692"/>
    </source>
</evidence>
<feature type="transmembrane region" description="Helical" evidence="6">
    <location>
        <begin position="99"/>
        <end position="118"/>
    </location>
</feature>
<keyword evidence="3 6" id="KW-0812">Transmembrane</keyword>
<dbReference type="CDD" id="cd15904">
    <property type="entry name" value="TSPO_MBR"/>
    <property type="match status" value="1"/>
</dbReference>
<dbReference type="AlphaFoldDB" id="A0A9X1T4V6"/>
<feature type="transmembrane region" description="Helical" evidence="6">
    <location>
        <begin position="125"/>
        <end position="148"/>
    </location>
</feature>
<dbReference type="EMBL" id="JAJUWU010000009">
    <property type="protein sequence ID" value="MCE7028422.1"/>
    <property type="molecule type" value="Genomic_DNA"/>
</dbReference>
<dbReference type="GO" id="GO:0033013">
    <property type="term" value="P:tetrapyrrole metabolic process"/>
    <property type="evidence" value="ECO:0007669"/>
    <property type="project" value="UniProtKB-ARBA"/>
</dbReference>
<evidence type="ECO:0000313" key="8">
    <source>
        <dbReference type="Proteomes" id="UP001139035"/>
    </source>
</evidence>
<dbReference type="PANTHER" id="PTHR10057:SF0">
    <property type="entry name" value="TRANSLOCATOR PROTEIN"/>
    <property type="match status" value="1"/>
</dbReference>
<keyword evidence="8" id="KW-1185">Reference proteome</keyword>
<feature type="transmembrane region" description="Helical" evidence="6">
    <location>
        <begin position="74"/>
        <end position="93"/>
    </location>
</feature>
<dbReference type="GO" id="GO:0016020">
    <property type="term" value="C:membrane"/>
    <property type="evidence" value="ECO:0007669"/>
    <property type="project" value="UniProtKB-SubCell"/>
</dbReference>
<dbReference type="FunFam" id="1.20.1260.100:FF:000001">
    <property type="entry name" value="translocator protein 2"/>
    <property type="match status" value="1"/>
</dbReference>